<dbReference type="EMBL" id="CALNXI010000445">
    <property type="protein sequence ID" value="CAH3027280.1"/>
    <property type="molecule type" value="Genomic_DNA"/>
</dbReference>
<proteinExistence type="predicted"/>
<protein>
    <recommendedName>
        <fullName evidence="2">LRAT domain-containing protein</fullName>
    </recommendedName>
</protein>
<keyword evidence="1" id="KW-0472">Membrane</keyword>
<dbReference type="PROSITE" id="PS51934">
    <property type="entry name" value="LRAT"/>
    <property type="match status" value="1"/>
</dbReference>
<dbReference type="Proteomes" id="UP001159427">
    <property type="component" value="Unassembled WGS sequence"/>
</dbReference>
<evidence type="ECO:0000313" key="3">
    <source>
        <dbReference type="EMBL" id="CAH3027280.1"/>
    </source>
</evidence>
<gene>
    <name evidence="3" type="ORF">PEVE_00031208</name>
</gene>
<feature type="domain" description="LRAT" evidence="2">
    <location>
        <begin position="50"/>
        <end position="182"/>
    </location>
</feature>
<evidence type="ECO:0000256" key="1">
    <source>
        <dbReference type="SAM" id="Phobius"/>
    </source>
</evidence>
<comment type="caution">
    <text evidence="3">The sequence shown here is derived from an EMBL/GenBank/DDBJ whole genome shotgun (WGS) entry which is preliminary data.</text>
</comment>
<reference evidence="3 4" key="1">
    <citation type="submission" date="2022-05" db="EMBL/GenBank/DDBJ databases">
        <authorList>
            <consortium name="Genoscope - CEA"/>
            <person name="William W."/>
        </authorList>
    </citation>
    <scope>NUCLEOTIDE SEQUENCE [LARGE SCALE GENOMIC DNA]</scope>
</reference>
<organism evidence="3 4">
    <name type="scientific">Porites evermanni</name>
    <dbReference type="NCBI Taxonomy" id="104178"/>
    <lineage>
        <taxon>Eukaryota</taxon>
        <taxon>Metazoa</taxon>
        <taxon>Cnidaria</taxon>
        <taxon>Anthozoa</taxon>
        <taxon>Hexacorallia</taxon>
        <taxon>Scleractinia</taxon>
        <taxon>Fungiina</taxon>
        <taxon>Poritidae</taxon>
        <taxon>Porites</taxon>
    </lineage>
</organism>
<dbReference type="Gene3D" id="3.90.1720.10">
    <property type="entry name" value="endopeptidase domain like (from Nostoc punctiforme)"/>
    <property type="match status" value="1"/>
</dbReference>
<name>A0ABN8MJ95_9CNID</name>
<accession>A0ABN8MJ95</accession>
<sequence>MELTSLNWKWIEGLQPERRQRILQWQLQAREPIRSFKDIKIGDHLVIKRSFLNGLIPYEHHFLCIGNDEGKPKITHYYNTAWHALKQLFPDSLGCGSAIEQLGIVQEMTLPHEDFIKSETELQAEGNGVERIVWPEELRRYSAEEVVERAEKRKGEKWYDLAKNNCETFVMWCLCDLQISFQVTTAVRKALELGSATIKALRQALQQVPKVLVEQFGDDLFLAMMQLIKANPVQAALPEGIGFYVGAALSIFIEFCLAYNEITSAYQKWKEGIIIKTREKFIKAVIDSVLSAPLRAAGSIVGIMFGQTLIPIPVLGTIIGPVLCALAGHIISKMLTDFGFTECLAQMIDYILPPDKPTDKLD</sequence>
<dbReference type="InterPro" id="IPR007053">
    <property type="entry name" value="LRAT_dom"/>
</dbReference>
<dbReference type="Pfam" id="PF04970">
    <property type="entry name" value="LRAT"/>
    <property type="match status" value="1"/>
</dbReference>
<keyword evidence="4" id="KW-1185">Reference proteome</keyword>
<keyword evidence="1" id="KW-0812">Transmembrane</keyword>
<feature type="transmembrane region" description="Helical" evidence="1">
    <location>
        <begin position="310"/>
        <end position="331"/>
    </location>
</feature>
<evidence type="ECO:0000259" key="2">
    <source>
        <dbReference type="PROSITE" id="PS51934"/>
    </source>
</evidence>
<keyword evidence="1" id="KW-1133">Transmembrane helix</keyword>
<evidence type="ECO:0000313" key="4">
    <source>
        <dbReference type="Proteomes" id="UP001159427"/>
    </source>
</evidence>